<protein>
    <submittedName>
        <fullName evidence="1">Uncharacterized protein</fullName>
    </submittedName>
</protein>
<evidence type="ECO:0000313" key="1">
    <source>
        <dbReference type="EMBL" id="KAI5076441.1"/>
    </source>
</evidence>
<dbReference type="EMBL" id="JABFUD020000008">
    <property type="protein sequence ID" value="KAI5076441.1"/>
    <property type="molecule type" value="Genomic_DNA"/>
</dbReference>
<organism evidence="1 2">
    <name type="scientific">Adiantum capillus-veneris</name>
    <name type="common">Maidenhair fern</name>
    <dbReference type="NCBI Taxonomy" id="13818"/>
    <lineage>
        <taxon>Eukaryota</taxon>
        <taxon>Viridiplantae</taxon>
        <taxon>Streptophyta</taxon>
        <taxon>Embryophyta</taxon>
        <taxon>Tracheophyta</taxon>
        <taxon>Polypodiopsida</taxon>
        <taxon>Polypodiidae</taxon>
        <taxon>Polypodiales</taxon>
        <taxon>Pteridineae</taxon>
        <taxon>Pteridaceae</taxon>
        <taxon>Vittarioideae</taxon>
        <taxon>Adiantum</taxon>
    </lineage>
</organism>
<comment type="caution">
    <text evidence="1">The sequence shown here is derived from an EMBL/GenBank/DDBJ whole genome shotgun (WGS) entry which is preliminary data.</text>
</comment>
<dbReference type="PANTHER" id="PTHR37731:SF1">
    <property type="entry name" value="PEPTIDE TRANSPORTER FAMILY PROTEIN"/>
    <property type="match status" value="1"/>
</dbReference>
<dbReference type="PANTHER" id="PTHR37731">
    <property type="entry name" value="PEPTIDE TRANSPORTER FAMILY PROTEIN"/>
    <property type="match status" value="1"/>
</dbReference>
<keyword evidence="2" id="KW-1185">Reference proteome</keyword>
<dbReference type="Proteomes" id="UP000886520">
    <property type="component" value="Chromosome 8"/>
</dbReference>
<reference evidence="1" key="1">
    <citation type="submission" date="2021-01" db="EMBL/GenBank/DDBJ databases">
        <title>Adiantum capillus-veneris genome.</title>
        <authorList>
            <person name="Fang Y."/>
            <person name="Liao Q."/>
        </authorList>
    </citation>
    <scope>NUCLEOTIDE SEQUENCE</scope>
    <source>
        <strain evidence="1">H3</strain>
        <tissue evidence="1">Leaf</tissue>
    </source>
</reference>
<sequence>MACLPLVGDDNSLDDAELWDFIDSTVARRSTYKLHAKPLLITHHAPIVTELPSSPLCKVQNRQSLCHSDSPSSLKDTSPSARACPLPVYRVDTLSDGSPAGVNQRAWIQPQKKPRCNEEMMVSGACRSHASTRMPLNQIVPLDSNLSSSHEFIEKHRSSKSWPDSCENRLMAGNNMPVSDWMPNVPSAAVFKHIQNAALSVLEKGDYVVMQGKPFIKKCGWRKIAFFFNISFEIKDRTIQFDQNNNVQRAEFVVRANMQSGRFSDGWGSCDRGEKRYSKPNHDIPSTAETRAKTRACQDLLGIGEYKGGTGGWEEESLKKVLFGEGGKGGALQLGEKEGRAKRRLSPVSHASTHSRILEKSIAGIWDLGLNIEVHIDNGVCNRIAIGAFN</sequence>
<dbReference type="AlphaFoldDB" id="A0A9D4UYI6"/>
<name>A0A9D4UYI6_ADICA</name>
<accession>A0A9D4UYI6</accession>
<dbReference type="OrthoDB" id="762052at2759"/>
<proteinExistence type="predicted"/>
<evidence type="ECO:0000313" key="2">
    <source>
        <dbReference type="Proteomes" id="UP000886520"/>
    </source>
</evidence>
<gene>
    <name evidence="1" type="ORF">GOP47_0008506</name>
</gene>